<proteinExistence type="predicted"/>
<organism evidence="1 2">
    <name type="scientific">Chaetomium tenue</name>
    <dbReference type="NCBI Taxonomy" id="1854479"/>
    <lineage>
        <taxon>Eukaryota</taxon>
        <taxon>Fungi</taxon>
        <taxon>Dikarya</taxon>
        <taxon>Ascomycota</taxon>
        <taxon>Pezizomycotina</taxon>
        <taxon>Sordariomycetes</taxon>
        <taxon>Sordariomycetidae</taxon>
        <taxon>Sordariales</taxon>
        <taxon>Chaetomiaceae</taxon>
        <taxon>Chaetomium</taxon>
    </lineage>
</organism>
<reference evidence="1 2" key="1">
    <citation type="journal article" date="2021" name="Nat. Commun.">
        <title>Genetic determinants of endophytism in the Arabidopsis root mycobiome.</title>
        <authorList>
            <person name="Mesny F."/>
            <person name="Miyauchi S."/>
            <person name="Thiergart T."/>
            <person name="Pickel B."/>
            <person name="Atanasova L."/>
            <person name="Karlsson M."/>
            <person name="Huettel B."/>
            <person name="Barry K.W."/>
            <person name="Haridas S."/>
            <person name="Chen C."/>
            <person name="Bauer D."/>
            <person name="Andreopoulos W."/>
            <person name="Pangilinan J."/>
            <person name="LaButti K."/>
            <person name="Riley R."/>
            <person name="Lipzen A."/>
            <person name="Clum A."/>
            <person name="Drula E."/>
            <person name="Henrissat B."/>
            <person name="Kohler A."/>
            <person name="Grigoriev I.V."/>
            <person name="Martin F.M."/>
            <person name="Hacquard S."/>
        </authorList>
    </citation>
    <scope>NUCLEOTIDE SEQUENCE [LARGE SCALE GENOMIC DNA]</scope>
    <source>
        <strain evidence="1 2">MPI-SDFR-AT-0079</strain>
    </source>
</reference>
<evidence type="ECO:0000313" key="1">
    <source>
        <dbReference type="EMBL" id="KAH6628440.1"/>
    </source>
</evidence>
<accession>A0ACB7P394</accession>
<protein>
    <submittedName>
        <fullName evidence="1">Uncharacterized protein</fullName>
    </submittedName>
</protein>
<dbReference type="Proteomes" id="UP000724584">
    <property type="component" value="Unassembled WGS sequence"/>
</dbReference>
<keyword evidence="2" id="KW-1185">Reference proteome</keyword>
<sequence length="462" mass="49434">MNDSSKPTPPSTTTAPTTAPPPPQNPPKRTQLPQPQPQPATLLLDDEIARREGLATHGRIQTGCYTLDEHVLLGGLDRGSVVGVSVEEEEEKGVGLAIGLQTAAGLLVDVPNARVMVVTTLPVAGLLPKLRAALVAKLTTSIPREGLQSLQSEVKGCLERISIARVFDVEGLWEVLRELEEAVAVAERGPPQPAQQTDNKSGNASPPPAKGQRQQRTEVLDSEDEGGLSSPESPPSASPPRQQTATPEQTNPSTLPDMILITHTSTLLNTLFTGRDKETAHSTTQLLATHLRTLTRSPSHGGPLVMLLNSTTSPYAHPNDTTTTTAAPPTDSDRTPKQLNLTLRSIFNPPPAPQPGHVYALAAARRSKPSFGLVFSQMLDVHLLCTRVPRTRGDIAALVANPGVAVEGAYVWVVEVLLDETGVYGEREAGGGWDWGERRCREQRWGAVDVDGEGRVVDAVFE</sequence>
<comment type="caution">
    <text evidence="1">The sequence shown here is derived from an EMBL/GenBank/DDBJ whole genome shotgun (WGS) entry which is preliminary data.</text>
</comment>
<gene>
    <name evidence="1" type="ORF">F5144DRAFT_654848</name>
</gene>
<name>A0ACB7P394_9PEZI</name>
<dbReference type="EMBL" id="JAGIZQ010000005">
    <property type="protein sequence ID" value="KAH6628440.1"/>
    <property type="molecule type" value="Genomic_DNA"/>
</dbReference>
<evidence type="ECO:0000313" key="2">
    <source>
        <dbReference type="Proteomes" id="UP000724584"/>
    </source>
</evidence>